<gene>
    <name evidence="11" type="ORF">SMD31_12910</name>
</gene>
<dbReference type="PRINTS" id="PR00260">
    <property type="entry name" value="CHEMTRNSDUCR"/>
</dbReference>
<reference evidence="11 12" key="1">
    <citation type="journal article" date="2013" name="Antonie Van Leeuwenhoek">
        <title>Dongia rigui sp. nov., isolated from freshwater of a large wetland in Korea.</title>
        <authorList>
            <person name="Baik K.S."/>
            <person name="Hwang Y.M."/>
            <person name="Choi J.S."/>
            <person name="Kwon J."/>
            <person name="Seong C.N."/>
        </authorList>
    </citation>
    <scope>NUCLEOTIDE SEQUENCE [LARGE SCALE GENOMIC DNA]</scope>
    <source>
        <strain evidence="11 12">04SU4-P</strain>
    </source>
</reference>
<evidence type="ECO:0000256" key="7">
    <source>
        <dbReference type="SAM" id="Phobius"/>
    </source>
</evidence>
<evidence type="ECO:0000256" key="6">
    <source>
        <dbReference type="SAM" id="Coils"/>
    </source>
</evidence>
<dbReference type="EMBL" id="JAXCLX010000002">
    <property type="protein sequence ID" value="MDY0872834.1"/>
    <property type="molecule type" value="Genomic_DNA"/>
</dbReference>
<dbReference type="Pfam" id="PF22673">
    <property type="entry name" value="MCP-like_PDC_1"/>
    <property type="match status" value="1"/>
</dbReference>
<dbReference type="Gene3D" id="1.10.287.950">
    <property type="entry name" value="Methyl-accepting chemotaxis protein"/>
    <property type="match status" value="1"/>
</dbReference>
<evidence type="ECO:0000259" key="10">
    <source>
        <dbReference type="PROSITE" id="PS50885"/>
    </source>
</evidence>
<dbReference type="PANTHER" id="PTHR32089:SF112">
    <property type="entry name" value="LYSOZYME-LIKE PROTEIN-RELATED"/>
    <property type="match status" value="1"/>
</dbReference>
<dbReference type="InterPro" id="IPR000727">
    <property type="entry name" value="T_SNARE_dom"/>
</dbReference>
<keyword evidence="6" id="KW-0175">Coiled coil</keyword>
<name>A0ABU5DZS0_9PROT</name>
<dbReference type="CDD" id="cd12913">
    <property type="entry name" value="PDC1_MCP_like"/>
    <property type="match status" value="1"/>
</dbReference>
<dbReference type="Pfam" id="PF00672">
    <property type="entry name" value="HAMP"/>
    <property type="match status" value="1"/>
</dbReference>
<keyword evidence="2" id="KW-0997">Cell inner membrane</keyword>
<evidence type="ECO:0000259" key="9">
    <source>
        <dbReference type="PROSITE" id="PS50192"/>
    </source>
</evidence>
<evidence type="ECO:0000256" key="1">
    <source>
        <dbReference type="ARBA" id="ARBA00004429"/>
    </source>
</evidence>
<sequence>MNENPNRPALSNDKIARPGLASRLPLSLKILLPIVFAVALGYVASTWVSSERSGAIVNALAMSQGQEMAAARSAEMQAMFNANYQIAYSLRDTYLGMRGENALNRASFTAALRAALKANPDLVGVWAGFQPDAFDGNDQAGIGSEGADQTGRYVPYAYPDSGTFKLDPMKSLDKQDASGDFYQIPFKTGEDTVLEPYIYALAGKDTLLVSLATPVKVDGKVIGVIGVDMSLEQMNQDLLKVRPYGTGSIGVVSSGGIMAASIDPKNLGKQFVTLSPSFKDALPRAQAGESFSITDWSNSLQTDVTRVFVPLKIGAVEKPWAVMLNLPDDKIMAPVREVVFVNSIIAAIVVVLLAIVIMVLVRFVAARPVTALTRAVDELAHGNTEVTVPMTDRGDEMGVMAKAVEFFRQKLIEVEHLRLAQAEIEKKAAEERRRTMLQLADGFEASVKGIVQTVSSAATQLESNAQSMSAVAEESSRQANVVANAATEASQNVTTVAAASEELSSSINEISRQVAESSNITRVAVDEVAKTGETVESLAVAAEKIGGIVQLINDIASQTNLLALNATIEAARAGDAGKGFAVVASEVKNLATQTSKATEEISGQISGMQDVTRAAAAAMSQIRGTINRIDEISSGIAAAVEEQSAATQEISNNAQQAARGTDEVNRNITGVSRASEDAGSASSQVLSAAGDLSRQSHALAHEVDSFIAKVRAG</sequence>
<dbReference type="Gene3D" id="1.10.8.500">
    <property type="entry name" value="HAMP domain in histidine kinase"/>
    <property type="match status" value="1"/>
</dbReference>
<dbReference type="Proteomes" id="UP001271769">
    <property type="component" value="Unassembled WGS sequence"/>
</dbReference>
<proteinExistence type="inferred from homology"/>
<evidence type="ECO:0000256" key="4">
    <source>
        <dbReference type="ARBA" id="ARBA00029447"/>
    </source>
</evidence>
<evidence type="ECO:0000256" key="3">
    <source>
        <dbReference type="ARBA" id="ARBA00023224"/>
    </source>
</evidence>
<keyword evidence="7" id="KW-0472">Membrane</keyword>
<keyword evidence="3 5" id="KW-0807">Transducer</keyword>
<dbReference type="Pfam" id="PF00015">
    <property type="entry name" value="MCPsignal"/>
    <property type="match status" value="1"/>
</dbReference>
<protein>
    <submittedName>
        <fullName evidence="11">Methyl-accepting chemotaxis protein</fullName>
    </submittedName>
</protein>
<dbReference type="SMART" id="SM00283">
    <property type="entry name" value="MA"/>
    <property type="match status" value="1"/>
</dbReference>
<feature type="transmembrane region" description="Helical" evidence="7">
    <location>
        <begin position="30"/>
        <end position="48"/>
    </location>
</feature>
<feature type="domain" description="HAMP" evidence="10">
    <location>
        <begin position="363"/>
        <end position="416"/>
    </location>
</feature>
<organism evidence="11 12">
    <name type="scientific">Dongia rigui</name>
    <dbReference type="NCBI Taxonomy" id="940149"/>
    <lineage>
        <taxon>Bacteria</taxon>
        <taxon>Pseudomonadati</taxon>
        <taxon>Pseudomonadota</taxon>
        <taxon>Alphaproteobacteria</taxon>
        <taxon>Rhodospirillales</taxon>
        <taxon>Dongiaceae</taxon>
        <taxon>Dongia</taxon>
    </lineage>
</organism>
<dbReference type="InterPro" id="IPR004089">
    <property type="entry name" value="MCPsignal_dom"/>
</dbReference>
<keyword evidence="7" id="KW-1133">Transmembrane helix</keyword>
<keyword evidence="2" id="KW-1003">Cell membrane</keyword>
<dbReference type="RefSeq" id="WP_320501307.1">
    <property type="nucleotide sequence ID" value="NZ_JAXCLX010000002.1"/>
</dbReference>
<evidence type="ECO:0000259" key="8">
    <source>
        <dbReference type="PROSITE" id="PS50111"/>
    </source>
</evidence>
<accession>A0ABU5DZS0</accession>
<dbReference type="CDD" id="cd06225">
    <property type="entry name" value="HAMP"/>
    <property type="match status" value="1"/>
</dbReference>
<evidence type="ECO:0000313" key="12">
    <source>
        <dbReference type="Proteomes" id="UP001271769"/>
    </source>
</evidence>
<keyword evidence="7" id="KW-0812">Transmembrane</keyword>
<evidence type="ECO:0000256" key="2">
    <source>
        <dbReference type="ARBA" id="ARBA00022519"/>
    </source>
</evidence>
<feature type="coiled-coil region" evidence="6">
    <location>
        <begin position="412"/>
        <end position="439"/>
    </location>
</feature>
<evidence type="ECO:0000256" key="5">
    <source>
        <dbReference type="PROSITE-ProRule" id="PRU00284"/>
    </source>
</evidence>
<dbReference type="PROSITE" id="PS50885">
    <property type="entry name" value="HAMP"/>
    <property type="match status" value="1"/>
</dbReference>
<feature type="transmembrane region" description="Helical" evidence="7">
    <location>
        <begin position="339"/>
        <end position="365"/>
    </location>
</feature>
<comment type="subcellular location">
    <subcellularLocation>
        <location evidence="1">Cell inner membrane</location>
        <topology evidence="1">Multi-pass membrane protein</topology>
    </subcellularLocation>
</comment>
<comment type="caution">
    <text evidence="11">The sequence shown here is derived from an EMBL/GenBank/DDBJ whole genome shotgun (WGS) entry which is preliminary data.</text>
</comment>
<evidence type="ECO:0000313" key="11">
    <source>
        <dbReference type="EMBL" id="MDY0872834.1"/>
    </source>
</evidence>
<feature type="domain" description="T-SNARE coiled-coil homology" evidence="9">
    <location>
        <begin position="609"/>
        <end position="671"/>
    </location>
</feature>
<keyword evidence="12" id="KW-1185">Reference proteome</keyword>
<dbReference type="PROSITE" id="PS50192">
    <property type="entry name" value="T_SNARE"/>
    <property type="match status" value="1"/>
</dbReference>
<dbReference type="SMART" id="SM00304">
    <property type="entry name" value="HAMP"/>
    <property type="match status" value="1"/>
</dbReference>
<dbReference type="Gene3D" id="3.30.450.20">
    <property type="entry name" value="PAS domain"/>
    <property type="match status" value="2"/>
</dbReference>
<dbReference type="SUPFAM" id="SSF58104">
    <property type="entry name" value="Methyl-accepting chemotaxis protein (MCP) signaling domain"/>
    <property type="match status" value="1"/>
</dbReference>
<comment type="similarity">
    <text evidence="4">Belongs to the methyl-accepting chemotaxis (MCP) protein family.</text>
</comment>
<dbReference type="InterPro" id="IPR003660">
    <property type="entry name" value="HAMP_dom"/>
</dbReference>
<dbReference type="PROSITE" id="PS50111">
    <property type="entry name" value="CHEMOTAXIS_TRANSDUC_2"/>
    <property type="match status" value="1"/>
</dbReference>
<dbReference type="PANTHER" id="PTHR32089">
    <property type="entry name" value="METHYL-ACCEPTING CHEMOTAXIS PROTEIN MCPB"/>
    <property type="match status" value="1"/>
</dbReference>
<feature type="domain" description="Methyl-accepting transducer" evidence="8">
    <location>
        <begin position="450"/>
        <end position="693"/>
    </location>
</feature>
<dbReference type="InterPro" id="IPR004090">
    <property type="entry name" value="Chemotax_Me-accpt_rcpt"/>
</dbReference>